<dbReference type="GeneID" id="85312883"/>
<dbReference type="PANTHER" id="PTHR21569:SF1">
    <property type="entry name" value="SMALL RIBOSOMAL SUBUNIT PROTEIN US9M"/>
    <property type="match status" value="1"/>
</dbReference>
<evidence type="ECO:0000256" key="6">
    <source>
        <dbReference type="RuleBase" id="RU003815"/>
    </source>
</evidence>
<comment type="caution">
    <text evidence="7">The sequence shown here is derived from an EMBL/GenBank/DDBJ whole genome shotgun (WGS) entry which is preliminary data.</text>
</comment>
<dbReference type="Proteomes" id="UP001244011">
    <property type="component" value="Unassembled WGS sequence"/>
</dbReference>
<evidence type="ECO:0000313" key="7">
    <source>
        <dbReference type="EMBL" id="KAK1770645.1"/>
    </source>
</evidence>
<accession>A0AAJ0C5Q1</accession>
<dbReference type="PANTHER" id="PTHR21569">
    <property type="entry name" value="RIBOSOMAL PROTEIN S9"/>
    <property type="match status" value="1"/>
</dbReference>
<keyword evidence="8" id="KW-1185">Reference proteome</keyword>
<dbReference type="RefSeq" id="XP_060286858.1">
    <property type="nucleotide sequence ID" value="XM_060429696.1"/>
</dbReference>
<dbReference type="InterPro" id="IPR014721">
    <property type="entry name" value="Ribsml_uS5_D2-typ_fold_subgr"/>
</dbReference>
<evidence type="ECO:0000256" key="1">
    <source>
        <dbReference type="ARBA" id="ARBA00005251"/>
    </source>
</evidence>
<keyword evidence="2 6" id="KW-0689">Ribosomal protein</keyword>
<dbReference type="NCBIfam" id="NF001099">
    <property type="entry name" value="PRK00132.1"/>
    <property type="match status" value="1"/>
</dbReference>
<evidence type="ECO:0000256" key="5">
    <source>
        <dbReference type="ARBA" id="ARBA00042623"/>
    </source>
</evidence>
<dbReference type="Gene3D" id="3.30.230.10">
    <property type="match status" value="1"/>
</dbReference>
<dbReference type="EMBL" id="MU839000">
    <property type="protein sequence ID" value="KAK1770645.1"/>
    <property type="molecule type" value="Genomic_DNA"/>
</dbReference>
<dbReference type="InterPro" id="IPR000754">
    <property type="entry name" value="Ribosomal_uS9"/>
</dbReference>
<evidence type="ECO:0000256" key="2">
    <source>
        <dbReference type="ARBA" id="ARBA00022980"/>
    </source>
</evidence>
<proteinExistence type="inferred from homology"/>
<organism evidence="7 8">
    <name type="scientific">Phialemonium atrogriseum</name>
    <dbReference type="NCBI Taxonomy" id="1093897"/>
    <lineage>
        <taxon>Eukaryota</taxon>
        <taxon>Fungi</taxon>
        <taxon>Dikarya</taxon>
        <taxon>Ascomycota</taxon>
        <taxon>Pezizomycotina</taxon>
        <taxon>Sordariomycetes</taxon>
        <taxon>Sordariomycetidae</taxon>
        <taxon>Cephalothecales</taxon>
        <taxon>Cephalothecaceae</taxon>
        <taxon>Phialemonium</taxon>
    </lineage>
</organism>
<name>A0AAJ0C5Q1_9PEZI</name>
<dbReference type="GO" id="GO:0006412">
    <property type="term" value="P:translation"/>
    <property type="evidence" value="ECO:0007669"/>
    <property type="project" value="InterPro"/>
</dbReference>
<gene>
    <name evidence="7" type="ORF">QBC33DRAFT_556119</name>
</gene>
<dbReference type="PROSITE" id="PS00360">
    <property type="entry name" value="RIBOSOMAL_S9"/>
    <property type="match status" value="1"/>
</dbReference>
<evidence type="ECO:0000256" key="3">
    <source>
        <dbReference type="ARBA" id="ARBA00023274"/>
    </source>
</evidence>
<dbReference type="SUPFAM" id="SSF54211">
    <property type="entry name" value="Ribosomal protein S5 domain 2-like"/>
    <property type="match status" value="1"/>
</dbReference>
<dbReference type="GO" id="GO:0005763">
    <property type="term" value="C:mitochondrial small ribosomal subunit"/>
    <property type="evidence" value="ECO:0007669"/>
    <property type="project" value="TreeGrafter"/>
</dbReference>
<dbReference type="InterPro" id="IPR023035">
    <property type="entry name" value="Ribosomal_uS9_bac/plastid"/>
</dbReference>
<sequence>MASLTNGSTVLRACCQISKALRQPLHPRALVTKTPTGSARYMASVSGQLDASPPPEISAEVVVPHKQLHARAVPVSPSYFSRQARFNDSYLMLQKLLRSYENLPLTPQGKIERIAWKTLQDYRQTIGEQVKTSDYVKCMEVIKRLHQIHPKLKPKAVTDALETFKRDIQPFSNVAKPIAIDQFGRAVGVGRRKTSVARAWVVEGTGAVQVNGKSLADAFGRVHDRESAVWALRATGRIDKYNVWALVEGGGTTGQAEALTLAVAKALMAHEPALKPALRRAGCVTRDPRTVERKKHGRVKARKMPAWVKR</sequence>
<dbReference type="Pfam" id="PF00380">
    <property type="entry name" value="Ribosomal_S9"/>
    <property type="match status" value="1"/>
</dbReference>
<evidence type="ECO:0000256" key="4">
    <source>
        <dbReference type="ARBA" id="ARBA00039318"/>
    </source>
</evidence>
<reference evidence="7" key="1">
    <citation type="submission" date="2023-06" db="EMBL/GenBank/DDBJ databases">
        <title>Genome-scale phylogeny and comparative genomics of the fungal order Sordariales.</title>
        <authorList>
            <consortium name="Lawrence Berkeley National Laboratory"/>
            <person name="Hensen N."/>
            <person name="Bonometti L."/>
            <person name="Westerberg I."/>
            <person name="Brannstrom I.O."/>
            <person name="Guillou S."/>
            <person name="Cros-Aarteil S."/>
            <person name="Calhoun S."/>
            <person name="Haridas S."/>
            <person name="Kuo A."/>
            <person name="Mondo S."/>
            <person name="Pangilinan J."/>
            <person name="Riley R."/>
            <person name="Labutti K."/>
            <person name="Andreopoulos B."/>
            <person name="Lipzen A."/>
            <person name="Chen C."/>
            <person name="Yanf M."/>
            <person name="Daum C."/>
            <person name="Ng V."/>
            <person name="Clum A."/>
            <person name="Steindorff A."/>
            <person name="Ohm R."/>
            <person name="Martin F."/>
            <person name="Silar P."/>
            <person name="Natvig D."/>
            <person name="Lalanne C."/>
            <person name="Gautier V."/>
            <person name="Ament-Velasquez S.L."/>
            <person name="Kruys A."/>
            <person name="Hutchinson M.I."/>
            <person name="Powell A.J."/>
            <person name="Barry K."/>
            <person name="Miller A.N."/>
            <person name="Grigoriev I.V."/>
            <person name="Debuchy R."/>
            <person name="Gladieux P."/>
            <person name="Thoren M.H."/>
            <person name="Johannesson H."/>
        </authorList>
    </citation>
    <scope>NUCLEOTIDE SEQUENCE</scope>
    <source>
        <strain evidence="7">8032-3</strain>
    </source>
</reference>
<protein>
    <recommendedName>
        <fullName evidence="4">Small ribosomal subunit protein uS9m</fullName>
    </recommendedName>
    <alternativeName>
        <fullName evidence="5">37S ribosomal protein S9, mitochondrial</fullName>
    </alternativeName>
</protein>
<dbReference type="InterPro" id="IPR020568">
    <property type="entry name" value="Ribosomal_Su5_D2-typ_SF"/>
</dbReference>
<comment type="similarity">
    <text evidence="1 6">Belongs to the universal ribosomal protein uS9 family.</text>
</comment>
<dbReference type="AlphaFoldDB" id="A0AAJ0C5Q1"/>
<dbReference type="FunFam" id="3.30.230.10:FF:000001">
    <property type="entry name" value="30S ribosomal protein S9"/>
    <property type="match status" value="1"/>
</dbReference>
<dbReference type="InterPro" id="IPR020574">
    <property type="entry name" value="Ribosomal_uS9_CS"/>
</dbReference>
<dbReference type="GO" id="GO:0003735">
    <property type="term" value="F:structural constituent of ribosome"/>
    <property type="evidence" value="ECO:0007669"/>
    <property type="project" value="InterPro"/>
</dbReference>
<evidence type="ECO:0000313" key="8">
    <source>
        <dbReference type="Proteomes" id="UP001244011"/>
    </source>
</evidence>
<dbReference type="GO" id="GO:0003723">
    <property type="term" value="F:RNA binding"/>
    <property type="evidence" value="ECO:0007669"/>
    <property type="project" value="TreeGrafter"/>
</dbReference>
<keyword evidence="3 6" id="KW-0687">Ribonucleoprotein</keyword>